<name>A0A2S8FR00_9BACT</name>
<proteinExistence type="predicted"/>
<dbReference type="Proteomes" id="UP000238322">
    <property type="component" value="Unassembled WGS sequence"/>
</dbReference>
<comment type="caution">
    <text evidence="1">The sequence shown here is derived from an EMBL/GenBank/DDBJ whole genome shotgun (WGS) entry which is preliminary data.</text>
</comment>
<sequence length="123" mass="14420">MTQNGSETYRWILDNTEYMLETPDEAFDWVFMLTDNDWQLLVAHWDERAVHAKEALAYIVCEGPSRQSRDMLLRALRDQDRHVVAQAAESLKSQRELDGEDFLPLDVQSDELIRAYLKDGEWS</sequence>
<evidence type="ECO:0000313" key="1">
    <source>
        <dbReference type="EMBL" id="PQO34611.1"/>
    </source>
</evidence>
<dbReference type="RefSeq" id="WP_105330342.1">
    <property type="nucleotide sequence ID" value="NZ_PUHY01000010.1"/>
</dbReference>
<accession>A0A2S8FR00</accession>
<protein>
    <recommendedName>
        <fullName evidence="3">HEAT repeat domain-containing protein</fullName>
    </recommendedName>
</protein>
<dbReference type="OrthoDB" id="290911at2"/>
<gene>
    <name evidence="1" type="ORF">C5Y83_13955</name>
</gene>
<evidence type="ECO:0008006" key="3">
    <source>
        <dbReference type="Google" id="ProtNLM"/>
    </source>
</evidence>
<reference evidence="1 2" key="1">
    <citation type="submission" date="2018-02" db="EMBL/GenBank/DDBJ databases">
        <title>Comparative genomes isolates from brazilian mangrove.</title>
        <authorList>
            <person name="Araujo J.E."/>
            <person name="Taketani R.G."/>
            <person name="Silva M.C.P."/>
            <person name="Loureco M.V."/>
            <person name="Andreote F.D."/>
        </authorList>
    </citation>
    <scope>NUCLEOTIDE SEQUENCE [LARGE SCALE GENOMIC DNA]</scope>
    <source>
        <strain evidence="1 2">Hex-1 MGV</strain>
    </source>
</reference>
<organism evidence="1 2">
    <name type="scientific">Blastopirellula marina</name>
    <dbReference type="NCBI Taxonomy" id="124"/>
    <lineage>
        <taxon>Bacteria</taxon>
        <taxon>Pseudomonadati</taxon>
        <taxon>Planctomycetota</taxon>
        <taxon>Planctomycetia</taxon>
        <taxon>Pirellulales</taxon>
        <taxon>Pirellulaceae</taxon>
        <taxon>Blastopirellula</taxon>
    </lineage>
</organism>
<dbReference type="AlphaFoldDB" id="A0A2S8FR00"/>
<evidence type="ECO:0000313" key="2">
    <source>
        <dbReference type="Proteomes" id="UP000238322"/>
    </source>
</evidence>
<dbReference type="EMBL" id="PUHY01000010">
    <property type="protein sequence ID" value="PQO34611.1"/>
    <property type="molecule type" value="Genomic_DNA"/>
</dbReference>